<protein>
    <submittedName>
        <fullName evidence="1">Uncharacterized protein</fullName>
    </submittedName>
</protein>
<sequence>MVKQATSLEGSPVAVVTHTIARIRGTQAGDITVYHAQTPTARMALTWGGLLMTFWSARAAQGVLEGFAAARPLLAQLVRELPPARPTGEPFAQQTLALDWTRRATYAVVAREELAPDKSRVIRWIDIHMGPVTWQILDLAGYRSAMEILRRAHSTAIGVFTDGPDFDADPTRDDYTP</sequence>
<dbReference type="RefSeq" id="WP_276761187.1">
    <property type="nucleotide sequence ID" value="NZ_SSGD01000073.1"/>
</dbReference>
<gene>
    <name evidence="1" type="ORF">E6Q54_13205</name>
</gene>
<organism evidence="1 2">
    <name type="scientific">Mycolicibacter arupensis</name>
    <dbReference type="NCBI Taxonomy" id="342002"/>
    <lineage>
        <taxon>Bacteria</taxon>
        <taxon>Bacillati</taxon>
        <taxon>Actinomycetota</taxon>
        <taxon>Actinomycetes</taxon>
        <taxon>Mycobacteriales</taxon>
        <taxon>Mycobacteriaceae</taxon>
        <taxon>Mycolicibacter</taxon>
    </lineage>
</organism>
<dbReference type="EMBL" id="SSGD01000073">
    <property type="protein sequence ID" value="TXI55075.1"/>
    <property type="molecule type" value="Genomic_DNA"/>
</dbReference>
<proteinExistence type="predicted"/>
<dbReference type="AlphaFoldDB" id="A0A5C7XZN3"/>
<evidence type="ECO:0000313" key="2">
    <source>
        <dbReference type="Proteomes" id="UP000321797"/>
    </source>
</evidence>
<name>A0A5C7XZN3_9MYCO</name>
<dbReference type="Proteomes" id="UP000321797">
    <property type="component" value="Unassembled WGS sequence"/>
</dbReference>
<comment type="caution">
    <text evidence="1">The sequence shown here is derived from an EMBL/GenBank/DDBJ whole genome shotgun (WGS) entry which is preliminary data.</text>
</comment>
<reference evidence="1 2" key="1">
    <citation type="submission" date="2018-09" db="EMBL/GenBank/DDBJ databases">
        <title>Metagenome Assembled Genomes from an Advanced Water Purification Facility.</title>
        <authorList>
            <person name="Stamps B.W."/>
            <person name="Spear J.R."/>
        </authorList>
    </citation>
    <scope>NUCLEOTIDE SEQUENCE [LARGE SCALE GENOMIC DNA]</scope>
    <source>
        <strain evidence="1">Bin_29_2</strain>
    </source>
</reference>
<accession>A0A5C7XZN3</accession>
<evidence type="ECO:0000313" key="1">
    <source>
        <dbReference type="EMBL" id="TXI55075.1"/>
    </source>
</evidence>